<dbReference type="EMBL" id="SFCI01000204">
    <property type="protein sequence ID" value="TFY81509.1"/>
    <property type="molecule type" value="Genomic_DNA"/>
</dbReference>
<organism evidence="1 2">
    <name type="scientific">Hericium alpestre</name>
    <dbReference type="NCBI Taxonomy" id="135208"/>
    <lineage>
        <taxon>Eukaryota</taxon>
        <taxon>Fungi</taxon>
        <taxon>Dikarya</taxon>
        <taxon>Basidiomycota</taxon>
        <taxon>Agaricomycotina</taxon>
        <taxon>Agaricomycetes</taxon>
        <taxon>Russulales</taxon>
        <taxon>Hericiaceae</taxon>
        <taxon>Hericium</taxon>
    </lineage>
</organism>
<comment type="caution">
    <text evidence="1">The sequence shown here is derived from an EMBL/GenBank/DDBJ whole genome shotgun (WGS) entry which is preliminary data.</text>
</comment>
<reference evidence="1 2" key="1">
    <citation type="submission" date="2019-02" db="EMBL/GenBank/DDBJ databases">
        <title>Genome sequencing of the rare red list fungi Hericium alpestre (H. flagellum).</title>
        <authorList>
            <person name="Buettner E."/>
            <person name="Kellner H."/>
        </authorList>
    </citation>
    <scope>NUCLEOTIDE SEQUENCE [LARGE SCALE GENOMIC DNA]</scope>
    <source>
        <strain evidence="1 2">DSM 108284</strain>
    </source>
</reference>
<name>A0A4Z0A6I4_9AGAM</name>
<evidence type="ECO:0000313" key="2">
    <source>
        <dbReference type="Proteomes" id="UP000298061"/>
    </source>
</evidence>
<evidence type="ECO:0000313" key="1">
    <source>
        <dbReference type="EMBL" id="TFY81509.1"/>
    </source>
</evidence>
<sequence length="437" mass="46394">MVATANLELNVSSLLSATNEQLKFWIGEVNDTAGLKGKKALAKSGKKEVLQQRLATHYGFDLSVAPPLLPPPAVPAPSTTTSYGGSGHTSAHLAVSAEYDGAAAANTAMPVVLLQEIRGMLGSLQGLAAWAGATTAGVQSNTPDVLDMTCVPSETVFAMMRATECRNKSAVSKLQQLLKQSMLPAFAPPVPPPPPLSGVVPSSALQQPGPPHADAPFIVNGVNMRSTDMLAMPPQRPFALPTTPFTATSPPMSSPYPLPSSPSLLSSPSLSARVVTACCPIGTVPAADTGHQTVALAREAALLAACEVKIKVLKSAKNLHEAIAQVEDGLVQEMRDEYGPLQGRKAHPRWNNMKTTINCHECLYEQFACEFKADKKRFFTFFSVESHKRKRGGKGGTGLRPSRPIADAIPLMQKGIADERQKPEYVDAATGQFLQDI</sequence>
<dbReference type="OrthoDB" id="3270058at2759"/>
<dbReference type="Proteomes" id="UP000298061">
    <property type="component" value="Unassembled WGS sequence"/>
</dbReference>
<keyword evidence="2" id="KW-1185">Reference proteome</keyword>
<accession>A0A4Z0A6I4</accession>
<protein>
    <submittedName>
        <fullName evidence="1">Uncharacterized protein</fullName>
    </submittedName>
</protein>
<dbReference type="AlphaFoldDB" id="A0A4Z0A6I4"/>
<gene>
    <name evidence="1" type="ORF">EWM64_g2502</name>
</gene>
<proteinExistence type="predicted"/>